<dbReference type="PROSITE" id="PS50093">
    <property type="entry name" value="PKD"/>
    <property type="match status" value="1"/>
</dbReference>
<gene>
    <name evidence="3" type="ORF">FHX53_000418</name>
</gene>
<keyword evidence="4" id="KW-1185">Reference proteome</keyword>
<dbReference type="Gene3D" id="2.60.40.10">
    <property type="entry name" value="Immunoglobulins"/>
    <property type="match status" value="1"/>
</dbReference>
<dbReference type="SUPFAM" id="SSF49299">
    <property type="entry name" value="PKD domain"/>
    <property type="match status" value="1"/>
</dbReference>
<evidence type="ECO:0000256" key="1">
    <source>
        <dbReference type="SAM" id="MobiDB-lite"/>
    </source>
</evidence>
<organism evidence="3 4">
    <name type="scientific">Microcella alkalica</name>
    <dbReference type="NCBI Taxonomy" id="355930"/>
    <lineage>
        <taxon>Bacteria</taxon>
        <taxon>Bacillati</taxon>
        <taxon>Actinomycetota</taxon>
        <taxon>Actinomycetes</taxon>
        <taxon>Micrococcales</taxon>
        <taxon>Microbacteriaceae</taxon>
        <taxon>Microcella</taxon>
    </lineage>
</organism>
<feature type="compositionally biased region" description="Polar residues" evidence="1">
    <location>
        <begin position="1"/>
        <end position="30"/>
    </location>
</feature>
<dbReference type="Proteomes" id="UP000585905">
    <property type="component" value="Unassembled WGS sequence"/>
</dbReference>
<protein>
    <recommendedName>
        <fullName evidence="2">PKD domain-containing protein</fullName>
    </recommendedName>
</protein>
<sequence>MTGSQERQGSDGTESRSAGNDARGQQSASAWTPPPGIPPWVVPVERCVAQGDVAADCSAARPGAHTAPPPADAAPGTPGITIRDVASFRPELATLTSEPSGWAVRGLDANILATGGSSVRTGELFGTVAEVRFTPVAYLFDYGDGSAPLSTSTPGATWEALGLDEFDPTPTSHVYTASGTYTITLLVDYAAEYRVGGSGPFTAIPGTLAIPSPPIEIVVADSAATALVDRDCVSNPRGPGC</sequence>
<dbReference type="Pfam" id="PF00801">
    <property type="entry name" value="PKD"/>
    <property type="match status" value="1"/>
</dbReference>
<feature type="domain" description="PKD" evidence="2">
    <location>
        <begin position="134"/>
        <end position="187"/>
    </location>
</feature>
<evidence type="ECO:0000313" key="4">
    <source>
        <dbReference type="Proteomes" id="UP000585905"/>
    </source>
</evidence>
<name>A0A839E9J3_9MICO</name>
<dbReference type="InterPro" id="IPR000601">
    <property type="entry name" value="PKD_dom"/>
</dbReference>
<feature type="region of interest" description="Disordered" evidence="1">
    <location>
        <begin position="59"/>
        <end position="80"/>
    </location>
</feature>
<dbReference type="InterPro" id="IPR035986">
    <property type="entry name" value="PKD_dom_sf"/>
</dbReference>
<dbReference type="InterPro" id="IPR013783">
    <property type="entry name" value="Ig-like_fold"/>
</dbReference>
<evidence type="ECO:0000259" key="2">
    <source>
        <dbReference type="PROSITE" id="PS50093"/>
    </source>
</evidence>
<evidence type="ECO:0000313" key="3">
    <source>
        <dbReference type="EMBL" id="MBA8846854.1"/>
    </source>
</evidence>
<accession>A0A839E9J3</accession>
<dbReference type="RefSeq" id="WP_182489698.1">
    <property type="nucleotide sequence ID" value="NZ_BAAAOV010000021.1"/>
</dbReference>
<proteinExistence type="predicted"/>
<dbReference type="GO" id="GO:0005975">
    <property type="term" value="P:carbohydrate metabolic process"/>
    <property type="evidence" value="ECO:0007669"/>
    <property type="project" value="UniProtKB-ARBA"/>
</dbReference>
<dbReference type="EMBL" id="JACGWX010000001">
    <property type="protein sequence ID" value="MBA8846854.1"/>
    <property type="molecule type" value="Genomic_DNA"/>
</dbReference>
<dbReference type="AlphaFoldDB" id="A0A839E9J3"/>
<reference evidence="3 4" key="1">
    <citation type="submission" date="2020-07" db="EMBL/GenBank/DDBJ databases">
        <title>Sequencing the genomes of 1000 actinobacteria strains.</title>
        <authorList>
            <person name="Klenk H.-P."/>
        </authorList>
    </citation>
    <scope>NUCLEOTIDE SEQUENCE [LARGE SCALE GENOMIC DNA]</scope>
    <source>
        <strain evidence="3 4">DSM 19663</strain>
    </source>
</reference>
<comment type="caution">
    <text evidence="3">The sequence shown here is derived from an EMBL/GenBank/DDBJ whole genome shotgun (WGS) entry which is preliminary data.</text>
</comment>
<feature type="compositionally biased region" description="Pro residues" evidence="1">
    <location>
        <begin position="32"/>
        <end position="41"/>
    </location>
</feature>
<feature type="region of interest" description="Disordered" evidence="1">
    <location>
        <begin position="1"/>
        <end position="42"/>
    </location>
</feature>